<sequence>TYKRKEVDTTDLVSRSIPKESESKSHVDLLTAAADASSQVQSLFPAFLPFAVSSGSEEDKLIEVQ</sequence>
<dbReference type="AlphaFoldDB" id="A0AA38LQ78"/>
<dbReference type="Proteomes" id="UP000824469">
    <property type="component" value="Unassembled WGS sequence"/>
</dbReference>
<evidence type="ECO:0000313" key="1">
    <source>
        <dbReference type="EMBL" id="KAH9329602.1"/>
    </source>
</evidence>
<feature type="non-terminal residue" evidence="1">
    <location>
        <position position="65"/>
    </location>
</feature>
<comment type="caution">
    <text evidence="1">The sequence shown here is derived from an EMBL/GenBank/DDBJ whole genome shotgun (WGS) entry which is preliminary data.</text>
</comment>
<keyword evidence="2" id="KW-1185">Reference proteome</keyword>
<feature type="non-terminal residue" evidence="1">
    <location>
        <position position="1"/>
    </location>
</feature>
<proteinExistence type="predicted"/>
<evidence type="ECO:0000313" key="2">
    <source>
        <dbReference type="Proteomes" id="UP000824469"/>
    </source>
</evidence>
<reference evidence="1 2" key="1">
    <citation type="journal article" date="2021" name="Nat. Plants">
        <title>The Taxus genome provides insights into paclitaxel biosynthesis.</title>
        <authorList>
            <person name="Xiong X."/>
            <person name="Gou J."/>
            <person name="Liao Q."/>
            <person name="Li Y."/>
            <person name="Zhou Q."/>
            <person name="Bi G."/>
            <person name="Li C."/>
            <person name="Du R."/>
            <person name="Wang X."/>
            <person name="Sun T."/>
            <person name="Guo L."/>
            <person name="Liang H."/>
            <person name="Lu P."/>
            <person name="Wu Y."/>
            <person name="Zhang Z."/>
            <person name="Ro D.K."/>
            <person name="Shang Y."/>
            <person name="Huang S."/>
            <person name="Yan J."/>
        </authorList>
    </citation>
    <scope>NUCLEOTIDE SEQUENCE [LARGE SCALE GENOMIC DNA]</scope>
    <source>
        <strain evidence="1">Ta-2019</strain>
    </source>
</reference>
<name>A0AA38LQ78_TAXCH</name>
<gene>
    <name evidence="1" type="ORF">KI387_001710</name>
</gene>
<accession>A0AA38LQ78</accession>
<dbReference type="EMBL" id="JAHRHJ020000001">
    <property type="protein sequence ID" value="KAH9329602.1"/>
    <property type="molecule type" value="Genomic_DNA"/>
</dbReference>
<protein>
    <submittedName>
        <fullName evidence="1">Uncharacterized protein</fullName>
    </submittedName>
</protein>
<organism evidence="1 2">
    <name type="scientific">Taxus chinensis</name>
    <name type="common">Chinese yew</name>
    <name type="synonym">Taxus wallichiana var. chinensis</name>
    <dbReference type="NCBI Taxonomy" id="29808"/>
    <lineage>
        <taxon>Eukaryota</taxon>
        <taxon>Viridiplantae</taxon>
        <taxon>Streptophyta</taxon>
        <taxon>Embryophyta</taxon>
        <taxon>Tracheophyta</taxon>
        <taxon>Spermatophyta</taxon>
        <taxon>Pinopsida</taxon>
        <taxon>Pinidae</taxon>
        <taxon>Conifers II</taxon>
        <taxon>Cupressales</taxon>
        <taxon>Taxaceae</taxon>
        <taxon>Taxus</taxon>
    </lineage>
</organism>